<evidence type="ECO:0000256" key="1">
    <source>
        <dbReference type="SAM" id="MobiDB-lite"/>
    </source>
</evidence>
<dbReference type="AlphaFoldDB" id="A0A2W1P015"/>
<dbReference type="Proteomes" id="UP000214746">
    <property type="component" value="Unassembled WGS sequence"/>
</dbReference>
<proteinExistence type="predicted"/>
<evidence type="ECO:0000313" key="3">
    <source>
        <dbReference type="Proteomes" id="UP000214746"/>
    </source>
</evidence>
<comment type="caution">
    <text evidence="2">The sequence shown here is derived from an EMBL/GenBank/DDBJ whole genome shotgun (WGS) entry which is preliminary data.</text>
</comment>
<dbReference type="EMBL" id="NHRJ02000007">
    <property type="protein sequence ID" value="PZE20478.1"/>
    <property type="molecule type" value="Genomic_DNA"/>
</dbReference>
<organism evidence="2 3">
    <name type="scientific">Paenibacillus xerothermodurans</name>
    <dbReference type="NCBI Taxonomy" id="1977292"/>
    <lineage>
        <taxon>Bacteria</taxon>
        <taxon>Bacillati</taxon>
        <taxon>Bacillota</taxon>
        <taxon>Bacilli</taxon>
        <taxon>Bacillales</taxon>
        <taxon>Paenibacillaceae</taxon>
        <taxon>Paenibacillus</taxon>
    </lineage>
</organism>
<protein>
    <submittedName>
        <fullName evidence="2">Uncharacterized protein</fullName>
    </submittedName>
</protein>
<name>A0A2W1P015_PAEXE</name>
<dbReference type="OrthoDB" id="2666791at2"/>
<sequence length="238" mass="24438">MKKFIYITALVVVVVAGGGLVAYNYAVDWVLRGIASSASQDGDGSGEQAMSAREDAPSQQVMPNGQPPEDSAGRASGDSPDNGSTGQPAEAGGAGAANPSTDEGPAANDAANGSAAAQPNNSTPTGNAAAPPSKNTTYSAEITPDKAEKVQESITGSEKAQVTSILLKKLSVSELELFVKMAGDGLSVEEKKEAKKVILQKLTEDEYNQLISIAAKYGLSQGKNYDESQKQMAGNAVK</sequence>
<evidence type="ECO:0000313" key="2">
    <source>
        <dbReference type="EMBL" id="PZE20478.1"/>
    </source>
</evidence>
<accession>A0A2W1P015</accession>
<dbReference type="RefSeq" id="WP_089200556.1">
    <property type="nucleotide sequence ID" value="NZ_NHRJ02000007.1"/>
</dbReference>
<feature type="compositionally biased region" description="Low complexity" evidence="1">
    <location>
        <begin position="104"/>
        <end position="122"/>
    </location>
</feature>
<feature type="region of interest" description="Disordered" evidence="1">
    <location>
        <begin position="38"/>
        <end position="158"/>
    </location>
</feature>
<keyword evidence="3" id="KW-1185">Reference proteome</keyword>
<gene>
    <name evidence="2" type="ORF">CBW46_013680</name>
</gene>
<reference evidence="2" key="1">
    <citation type="submission" date="2018-06" db="EMBL/GenBank/DDBJ databases">
        <title>Paenibacillus xerothermodurans sp. nov. an extremely dry heat resistant spore forming bacterium isolated from the soil of Cape Canaveral, Florida.</title>
        <authorList>
            <person name="Seuylemezian A."/>
            <person name="Kaur N."/>
            <person name="Patil P."/>
            <person name="Patil P."/>
            <person name="Mayilraj S."/>
            <person name="Vaishampayan P."/>
        </authorList>
    </citation>
    <scope>NUCLEOTIDE SEQUENCE [LARGE SCALE GENOMIC DNA]</scope>
    <source>
        <strain evidence="2">ATCC 27380</strain>
    </source>
</reference>